<reference evidence="1" key="2">
    <citation type="journal article" date="2015" name="Data Brief">
        <title>Shoot transcriptome of the giant reed, Arundo donax.</title>
        <authorList>
            <person name="Barrero R.A."/>
            <person name="Guerrero F.D."/>
            <person name="Moolhuijzen P."/>
            <person name="Goolsby J.A."/>
            <person name="Tidwell J."/>
            <person name="Bellgard S.E."/>
            <person name="Bellgard M.I."/>
        </authorList>
    </citation>
    <scope>NUCLEOTIDE SEQUENCE</scope>
    <source>
        <tissue evidence="1">Shoot tissue taken approximately 20 cm above the soil surface</tissue>
    </source>
</reference>
<reference evidence="1" key="1">
    <citation type="submission" date="2014-09" db="EMBL/GenBank/DDBJ databases">
        <authorList>
            <person name="Magalhaes I.L.F."/>
            <person name="Oliveira U."/>
            <person name="Santos F.R."/>
            <person name="Vidigal T.H.D.A."/>
            <person name="Brescovit A.D."/>
            <person name="Santos A.J."/>
        </authorList>
    </citation>
    <scope>NUCLEOTIDE SEQUENCE</scope>
    <source>
        <tissue evidence="1">Shoot tissue taken approximately 20 cm above the soil surface</tissue>
    </source>
</reference>
<proteinExistence type="predicted"/>
<protein>
    <submittedName>
        <fullName evidence="1">Uncharacterized protein</fullName>
    </submittedName>
</protein>
<sequence>MALARSGFSRRSTNSSYLRTFSCRACVSAAAMAGPLGFPQNDSPVAEDYSLLVWAAAATYALALWKESGDRSPELASRGVAGACL</sequence>
<name>A0A0A9EM22_ARUDO</name>
<evidence type="ECO:0000313" key="1">
    <source>
        <dbReference type="EMBL" id="JAE01117.1"/>
    </source>
</evidence>
<organism evidence="1">
    <name type="scientific">Arundo donax</name>
    <name type="common">Giant reed</name>
    <name type="synonym">Donax arundinaceus</name>
    <dbReference type="NCBI Taxonomy" id="35708"/>
    <lineage>
        <taxon>Eukaryota</taxon>
        <taxon>Viridiplantae</taxon>
        <taxon>Streptophyta</taxon>
        <taxon>Embryophyta</taxon>
        <taxon>Tracheophyta</taxon>
        <taxon>Spermatophyta</taxon>
        <taxon>Magnoliopsida</taxon>
        <taxon>Liliopsida</taxon>
        <taxon>Poales</taxon>
        <taxon>Poaceae</taxon>
        <taxon>PACMAD clade</taxon>
        <taxon>Arundinoideae</taxon>
        <taxon>Arundineae</taxon>
        <taxon>Arundo</taxon>
    </lineage>
</organism>
<dbReference type="EMBL" id="GBRH01196779">
    <property type="protein sequence ID" value="JAE01117.1"/>
    <property type="molecule type" value="Transcribed_RNA"/>
</dbReference>
<dbReference type="AlphaFoldDB" id="A0A0A9EM22"/>
<accession>A0A0A9EM22</accession>